<evidence type="ECO:0000259" key="6">
    <source>
        <dbReference type="Pfam" id="PF13382"/>
    </source>
</evidence>
<dbReference type="SUPFAM" id="SSF51338">
    <property type="entry name" value="Composite domain of metallo-dependent hydrolases"/>
    <property type="match status" value="1"/>
</dbReference>
<comment type="caution">
    <text evidence="7">The sequence shown here is derived from an EMBL/GenBank/DDBJ whole genome shotgun (WGS) entry which is preliminary data.</text>
</comment>
<evidence type="ECO:0000313" key="8">
    <source>
        <dbReference type="Proteomes" id="UP000589520"/>
    </source>
</evidence>
<dbReference type="PANTHER" id="PTHR11113:SF2">
    <property type="entry name" value="ADENINE DEAMINASE"/>
    <property type="match status" value="1"/>
</dbReference>
<gene>
    <name evidence="7" type="ORF">HDF17_003090</name>
</gene>
<feature type="domain" description="Adenine deaminase C-terminal" evidence="6">
    <location>
        <begin position="432"/>
        <end position="561"/>
    </location>
</feature>
<evidence type="ECO:0000259" key="5">
    <source>
        <dbReference type="Pfam" id="PF01979"/>
    </source>
</evidence>
<reference evidence="7 8" key="1">
    <citation type="submission" date="2020-07" db="EMBL/GenBank/DDBJ databases">
        <title>Genomic Encyclopedia of Type Strains, Phase IV (KMG-V): Genome sequencing to study the core and pangenomes of soil and plant-associated prokaryotes.</title>
        <authorList>
            <person name="Whitman W."/>
        </authorList>
    </citation>
    <scope>NUCLEOTIDE SEQUENCE [LARGE SCALE GENOMIC DNA]</scope>
    <source>
        <strain evidence="7 8">X4EP2</strain>
    </source>
</reference>
<protein>
    <recommendedName>
        <fullName evidence="2">adenine deaminase</fullName>
        <ecNumber evidence="2">3.5.4.2</ecNumber>
    </recommendedName>
</protein>
<proteinExistence type="inferred from homology"/>
<dbReference type="AlphaFoldDB" id="A0A7Y9TIA2"/>
<evidence type="ECO:0000256" key="1">
    <source>
        <dbReference type="ARBA" id="ARBA00006773"/>
    </source>
</evidence>
<evidence type="ECO:0000256" key="2">
    <source>
        <dbReference type="ARBA" id="ARBA00012782"/>
    </source>
</evidence>
<name>A0A7Y9TIA2_9BACT</name>
<dbReference type="Pfam" id="PF01979">
    <property type="entry name" value="Amidohydro_1"/>
    <property type="match status" value="1"/>
</dbReference>
<dbReference type="RefSeq" id="WP_179492408.1">
    <property type="nucleotide sequence ID" value="NZ_JACCCW010000002.1"/>
</dbReference>
<dbReference type="EMBL" id="JACCCW010000002">
    <property type="protein sequence ID" value="NYF80770.1"/>
    <property type="molecule type" value="Genomic_DNA"/>
</dbReference>
<dbReference type="InterPro" id="IPR026912">
    <property type="entry name" value="Adenine_deam_C"/>
</dbReference>
<dbReference type="Gene3D" id="2.30.40.10">
    <property type="entry name" value="Urease, subunit C, domain 1"/>
    <property type="match status" value="1"/>
</dbReference>
<sequence length="618" mass="68658">MTMDDLNLTPECEMKIRQQLTLVALGKEPADLVIRVGRLLSVYSRIWLEDQEIVIKGKRIAWVGPAGTYRGEVAERREYPHLSAVPGFGEVHKHIESTYLTPEWEAALVIPHGNTWTCEASHEFANVDGAKNSEFWHKAREMGSPLKIFIQPGSAVPPTAYESTGGYYGYEEQSAFLCDDLMVTGLDEVMDWPAVWDPKNPSYDRIWGMIRGTFERRGVVEGHGSGLRERHEISAFAAAGLSSDHEVWEVQEVLDKLACGLFVEMRPYCFDKVMPALIEQLNDWQNIAFTTDDRSASDTLRTGATDYNARSAMKLGLAPEIAIQCVTLNPARHMRIDAWVGSLTPGRFADVVLLDDVASLSIAAVYADGALAAEKGKYVGPVPKIDWPAWATDTIHIDRTLSANDFAIAADVGRETMQAAVVRPFHWNQEFLTMEMPVRDGVVQRDAERGLTKFSIVDRYHGDAKVASMFWLGCGPKTEYVAVACSVAHDSHNIWAVGSCDAAMAMAVNRLKEIGGGWTLVRDGAVVGEVRFEIAGLMTARSAEELDAEMQLFYKAANNIDWMYEPSAESLWQPGFPEFLKFATLTCSPWRWVLVAPCERAPQGFVNVQTGESHAVVW</sequence>
<dbReference type="EC" id="3.5.4.2" evidence="2"/>
<comment type="catalytic activity">
    <reaction evidence="4">
        <text>adenine + H2O + H(+) = hypoxanthine + NH4(+)</text>
        <dbReference type="Rhea" id="RHEA:23688"/>
        <dbReference type="ChEBI" id="CHEBI:15377"/>
        <dbReference type="ChEBI" id="CHEBI:15378"/>
        <dbReference type="ChEBI" id="CHEBI:16708"/>
        <dbReference type="ChEBI" id="CHEBI:17368"/>
        <dbReference type="ChEBI" id="CHEBI:28938"/>
        <dbReference type="EC" id="3.5.4.2"/>
    </reaction>
</comment>
<dbReference type="InterPro" id="IPR006680">
    <property type="entry name" value="Amidohydro-rel"/>
</dbReference>
<dbReference type="Proteomes" id="UP000589520">
    <property type="component" value="Unassembled WGS sequence"/>
</dbReference>
<dbReference type="InterPro" id="IPR032466">
    <property type="entry name" value="Metal_Hydrolase"/>
</dbReference>
<dbReference type="SUPFAM" id="SSF51556">
    <property type="entry name" value="Metallo-dependent hydrolases"/>
    <property type="match status" value="1"/>
</dbReference>
<dbReference type="Gene3D" id="3.20.20.140">
    <property type="entry name" value="Metal-dependent hydrolases"/>
    <property type="match status" value="1"/>
</dbReference>
<accession>A0A7Y9TIA2</accession>
<comment type="similarity">
    <text evidence="1">Belongs to the metallo-dependent hydrolases superfamily. Adenine deaminase family.</text>
</comment>
<keyword evidence="3 7" id="KW-0378">Hydrolase</keyword>
<dbReference type="InterPro" id="IPR011059">
    <property type="entry name" value="Metal-dep_hydrolase_composite"/>
</dbReference>
<evidence type="ECO:0000256" key="4">
    <source>
        <dbReference type="ARBA" id="ARBA00047720"/>
    </source>
</evidence>
<evidence type="ECO:0000256" key="3">
    <source>
        <dbReference type="ARBA" id="ARBA00022801"/>
    </source>
</evidence>
<feature type="domain" description="Amidohydrolase-related" evidence="5">
    <location>
        <begin position="274"/>
        <end position="362"/>
    </location>
</feature>
<evidence type="ECO:0000313" key="7">
    <source>
        <dbReference type="EMBL" id="NYF80770.1"/>
    </source>
</evidence>
<keyword evidence="8" id="KW-1185">Reference proteome</keyword>
<dbReference type="PANTHER" id="PTHR11113">
    <property type="entry name" value="N-ACETYLGLUCOSAMINE-6-PHOSPHATE DEACETYLASE"/>
    <property type="match status" value="1"/>
</dbReference>
<dbReference type="Pfam" id="PF13382">
    <property type="entry name" value="Adenine_deam_C"/>
    <property type="match status" value="1"/>
</dbReference>
<dbReference type="GO" id="GO:0000034">
    <property type="term" value="F:adenine deaminase activity"/>
    <property type="evidence" value="ECO:0007669"/>
    <property type="project" value="UniProtKB-EC"/>
</dbReference>
<organism evidence="7 8">
    <name type="scientific">Granulicella arctica</name>
    <dbReference type="NCBI Taxonomy" id="940613"/>
    <lineage>
        <taxon>Bacteria</taxon>
        <taxon>Pseudomonadati</taxon>
        <taxon>Acidobacteriota</taxon>
        <taxon>Terriglobia</taxon>
        <taxon>Terriglobales</taxon>
        <taxon>Acidobacteriaceae</taxon>
        <taxon>Granulicella</taxon>
    </lineage>
</organism>